<evidence type="ECO:0000256" key="1">
    <source>
        <dbReference type="SAM" id="MobiDB-lite"/>
    </source>
</evidence>
<dbReference type="Pfam" id="PF18758">
    <property type="entry name" value="KDZ"/>
    <property type="match status" value="1"/>
</dbReference>
<proteinExistence type="predicted"/>
<dbReference type="PANTHER" id="PTHR33096:SF1">
    <property type="entry name" value="CXC1-LIKE CYSTEINE CLUSTER ASSOCIATED WITH KDZ TRANSPOSASES DOMAIN-CONTAINING PROTEIN"/>
    <property type="match status" value="1"/>
</dbReference>
<organism evidence="3 4">
    <name type="scientific">Pocillopora damicornis</name>
    <name type="common">Cauliflower coral</name>
    <name type="synonym">Millepora damicornis</name>
    <dbReference type="NCBI Taxonomy" id="46731"/>
    <lineage>
        <taxon>Eukaryota</taxon>
        <taxon>Metazoa</taxon>
        <taxon>Cnidaria</taxon>
        <taxon>Anthozoa</taxon>
        <taxon>Hexacorallia</taxon>
        <taxon>Scleractinia</taxon>
        <taxon>Astrocoeniina</taxon>
        <taxon>Pocilloporidae</taxon>
        <taxon>Pocillopora</taxon>
    </lineage>
</organism>
<evidence type="ECO:0000313" key="4">
    <source>
        <dbReference type="Proteomes" id="UP000275408"/>
    </source>
</evidence>
<feature type="non-terminal residue" evidence="3">
    <location>
        <position position="762"/>
    </location>
</feature>
<sequence length="762" mass="87727">ENEQPEIVEPFSFEEFSESGSGLSSYEKRHIANIQKWDNIRRQLFDSYVEECCFLTDTTCVYCLQEPATLRCQYCGPKQYFCLECANILHIIKEYMNKEGMFTPYVVNGLPLGFQCNCGSAEARDIVCIDEHVWFCNCYHPTTTLIKNNLWPASPDKPATAFTFYLMDLMETVFLHCKVSLREFCEAVELLRPSLQPRMVFSIYQLLNQASFEEYRTAAHFMLVNLQAPLDQKERINFLMRKESLVVSADMTSPKDFIASNMVKGAFQIGYPLYEVKRFLDENNKSLKFVMLYDIACILSSHMKKNAQELLFNPTQLTLGIPIFHCYGHKASCQIKYSPRRIDGIGLTDGEGTERLWAFLRDYSRITKEMAADKRIDVLTDGLLHYGDQLREKFGKACLIYKGSFLRVSCTTALMKLIHCPYYTTEPVTEQDIEMWIEAEVSTESSDEELEWDEKYVESLSTANDLKFKLQSNSEINAQEVESIKKQLQRLEKLQTSIERQQGIQRKWTVASSLYKEVLARLKLKQGCQLLKKLHHLAAERIFVLEMKKKYADGQAIAKKLNKELTKITASVKLLIPQLKALRTAQFGDLSDDEVFVIVKDPQSTIYSAVNVDPQRNTLAHSTKIQIINVFLLKKRANEEIILLKAEVERFQTFLSEEVQKVDSWIDKASTQNNPSHKNLLLVKRASLIQELASLQRLWKEEVLFETDYEELLKRILDGSGESTLSLLEDEAANDNDDVDDVSSVRDETEADENEQTDNLDQ</sequence>
<keyword evidence="4" id="KW-1185">Reference proteome</keyword>
<dbReference type="Proteomes" id="UP000275408">
    <property type="component" value="Unassembled WGS sequence"/>
</dbReference>
<dbReference type="InterPro" id="IPR040521">
    <property type="entry name" value="KDZ"/>
</dbReference>
<evidence type="ECO:0000313" key="3">
    <source>
        <dbReference type="EMBL" id="RMX52982.1"/>
    </source>
</evidence>
<comment type="caution">
    <text evidence="3">The sequence shown here is derived from an EMBL/GenBank/DDBJ whole genome shotgun (WGS) entry which is preliminary data.</text>
</comment>
<dbReference type="AlphaFoldDB" id="A0A3M6UH57"/>
<dbReference type="InterPro" id="IPR041457">
    <property type="entry name" value="CxC2_KDZ-assoc"/>
</dbReference>
<feature type="compositionally biased region" description="Acidic residues" evidence="1">
    <location>
        <begin position="749"/>
        <end position="762"/>
    </location>
</feature>
<dbReference type="PANTHER" id="PTHR33096">
    <property type="entry name" value="CXC2 DOMAIN-CONTAINING PROTEIN"/>
    <property type="match status" value="1"/>
</dbReference>
<reference evidence="3 4" key="1">
    <citation type="journal article" date="2018" name="Sci. Rep.">
        <title>Comparative analysis of the Pocillopora damicornis genome highlights role of immune system in coral evolution.</title>
        <authorList>
            <person name="Cunning R."/>
            <person name="Bay R.A."/>
            <person name="Gillette P."/>
            <person name="Baker A.C."/>
            <person name="Traylor-Knowles N."/>
        </authorList>
    </citation>
    <scope>NUCLEOTIDE SEQUENCE [LARGE SCALE GENOMIC DNA]</scope>
    <source>
        <strain evidence="3">RSMAS</strain>
        <tissue evidence="3">Whole animal</tissue>
    </source>
</reference>
<feature type="region of interest" description="Disordered" evidence="1">
    <location>
        <begin position="727"/>
        <end position="762"/>
    </location>
</feature>
<protein>
    <recommendedName>
        <fullName evidence="2">CxC2-like cysteine cluster KDZ transposase-associated domain-containing protein</fullName>
    </recommendedName>
</protein>
<dbReference type="CDD" id="cd19757">
    <property type="entry name" value="Bbox1"/>
    <property type="match status" value="1"/>
</dbReference>
<dbReference type="EMBL" id="RCHS01001541">
    <property type="protein sequence ID" value="RMX52982.1"/>
    <property type="molecule type" value="Genomic_DNA"/>
</dbReference>
<feature type="domain" description="CxC2-like cysteine cluster KDZ transposase-associated" evidence="2">
    <location>
        <begin position="127"/>
        <end position="190"/>
    </location>
</feature>
<name>A0A3M6UH57_POCDA</name>
<dbReference type="OrthoDB" id="5986555at2759"/>
<feature type="non-terminal residue" evidence="3">
    <location>
        <position position="1"/>
    </location>
</feature>
<accession>A0A3M6UH57</accession>
<feature type="compositionally biased region" description="Acidic residues" evidence="1">
    <location>
        <begin position="728"/>
        <end position="741"/>
    </location>
</feature>
<gene>
    <name evidence="3" type="ORF">pdam_00025094</name>
</gene>
<evidence type="ECO:0000259" key="2">
    <source>
        <dbReference type="Pfam" id="PF18803"/>
    </source>
</evidence>
<dbReference type="Pfam" id="PF18803">
    <property type="entry name" value="CxC2"/>
    <property type="match status" value="1"/>
</dbReference>